<reference evidence="9" key="3">
    <citation type="submission" date="2019-06" db="EMBL/GenBank/DDBJ databases">
        <title>A comparative analysis of the Nautiliaceae.</title>
        <authorList>
            <person name="Grosche A."/>
            <person name="Smedile F."/>
            <person name="Vetriani C."/>
        </authorList>
    </citation>
    <scope>NUCLEOTIDE SEQUENCE</scope>
    <source>
        <strain evidence="9">TB6</strain>
    </source>
</reference>
<reference evidence="12" key="1">
    <citation type="submission" date="2018-03" db="EMBL/GenBank/DDBJ databases">
        <title>A comparative analysis of the Nautiliaceae.</title>
        <authorList>
            <person name="Grosche A."/>
            <person name="Smedile F."/>
            <person name="Vetriani C."/>
        </authorList>
    </citation>
    <scope>NUCLEOTIDE SEQUENCE [LARGE SCALE GENOMIC DNA]</scope>
    <source>
        <strain evidence="12">TB6</strain>
    </source>
</reference>
<dbReference type="Pfam" id="PF02811">
    <property type="entry name" value="PHP"/>
    <property type="match status" value="1"/>
</dbReference>
<evidence type="ECO:0000313" key="11">
    <source>
        <dbReference type="Proteomes" id="UP000272781"/>
    </source>
</evidence>
<name>A0AAJ4RBR4_9BACT</name>
<dbReference type="NCBIfam" id="NF004226">
    <property type="entry name" value="PRK05673.1"/>
    <property type="match status" value="1"/>
</dbReference>
<dbReference type="Gene3D" id="1.10.150.870">
    <property type="match status" value="1"/>
</dbReference>
<gene>
    <name evidence="9" type="primary">dnaE</name>
    <name evidence="9" type="ORF">C6V80_07425</name>
    <name evidence="10" type="ORF">EDC58_1330</name>
</gene>
<dbReference type="Gene3D" id="3.20.20.140">
    <property type="entry name" value="Metal-dependent hydrolases"/>
    <property type="match status" value="1"/>
</dbReference>
<dbReference type="AlphaFoldDB" id="A0AAJ4RBR4"/>
<evidence type="ECO:0000259" key="8">
    <source>
        <dbReference type="SMART" id="SM00481"/>
    </source>
</evidence>
<evidence type="ECO:0000256" key="2">
    <source>
        <dbReference type="ARBA" id="ARBA00019114"/>
    </source>
</evidence>
<accession>A0AAJ4RBR4</accession>
<evidence type="ECO:0000256" key="7">
    <source>
        <dbReference type="ARBA" id="ARBA00049244"/>
    </source>
</evidence>
<evidence type="ECO:0000256" key="3">
    <source>
        <dbReference type="ARBA" id="ARBA00022679"/>
    </source>
</evidence>
<keyword evidence="12" id="KW-1185">Reference proteome</keyword>
<sequence length="1142" mass="130858">MVPFHIHSDYSLLHSSLKIKDLVNKAKELGYKTLGISELDNMFSAIEFYETCKKNEIKPIIGTDVLVDIEGNLHRMVLIAKNYQGYKNLMYLSSISYLYHQKGHQAIVPFEELVNHQEGVAVVLPMTESLVGFHLNILNEENILKGAKGKAQAKYSALFLKEKINDLYLEIRRDSFKESLIEKDLIEISEECDIPLIASSNIYYLEKLDYIYKDALECIESNKQFDDVHRDFDIGEYYLKSPEEYENLFSDIPKALENNKKLFESIDLEIPLGNPTPPTFKFTKEYAQKEGLDIESDVEYFEYKCWEGLNKRLQKIPKSEHETYKKRLEHEINIIKKMKFPGYMLIVWDFINYAKDPSRHLRGDGNKIPVGPGRGSAAGSLVAYALEITNIDPIKYGLLFERFLNPERVSMPDIDVDFCQDRRDEVIEYVKEKYGSENVAQVVTFGSLLAKGVLRDVARIFGIDYSEADRFVKLIPDQLGITLQKAKELEPKIVEITQEDPLYNRLYSFGESLEGLKRNTGKHAAGVVISDEKLWNKSPLYKQDEHDEFHTTQYSLNYLEPVDLIKFDFLGLKTLTVIDKAVKNIKLNKNEDVNIDDLSLSDPKVFELIQSGKTLGLFQIESDGMQDLAKRLKPSTFEDVIAMLALYRPGPMDAGMLDDYIERKHGRKPISYFYDEFEEVLKPILEPTYGVIVYQEQVMQIVQAIGGFSLGEADIIRRAMGKKKADLMAKYAEEFAQRAQKQGFSYENAKALFNLIEKFAGYGFNKSHSAAYAMITYQTAWLKKYYPTEFLSALLTYEADNTDKIAKYIDEAKSLGIEVLPPDVNKSNAEFTPMGEKILFGLSAIKGVGSKAIESIVANRPFKDLEDFILRVDTSKVNKKVLEQLIKSGAMDCFGLSRKAMLQNVENILEFKKRVEDKKNAINHEHSLFADMADESDDYREKLEIHDMPEFDTKTLLEGEYETLGFYVSAHPLDPYKEKIEKLNYNLSSEVEEIIGQEALFVGKIEGMKVRISKKGNKFAIANLMDYHGKIDIMIFERDLNKLQEYNLDEPLAIKAAVDKVGEFLRVTCRKVMSLEEAANEKAAVKDEITIIQREISENYEEDLMKIYNEISKNPGNKRAILQIKTPFGFTLKVETNLRTSI</sequence>
<dbReference type="PANTHER" id="PTHR32294:SF0">
    <property type="entry name" value="DNA POLYMERASE III SUBUNIT ALPHA"/>
    <property type="match status" value="1"/>
</dbReference>
<keyword evidence="4 9" id="KW-0548">Nucleotidyltransferase</keyword>
<dbReference type="PANTHER" id="PTHR32294">
    <property type="entry name" value="DNA POLYMERASE III SUBUNIT ALPHA"/>
    <property type="match status" value="1"/>
</dbReference>
<dbReference type="Proteomes" id="UP000298805">
    <property type="component" value="Chromosome"/>
</dbReference>
<dbReference type="GO" id="GO:0003887">
    <property type="term" value="F:DNA-directed DNA polymerase activity"/>
    <property type="evidence" value="ECO:0007669"/>
    <property type="project" value="UniProtKB-KW"/>
</dbReference>
<evidence type="ECO:0000256" key="1">
    <source>
        <dbReference type="ARBA" id="ARBA00012417"/>
    </source>
</evidence>
<dbReference type="Pfam" id="PF07733">
    <property type="entry name" value="DNA_pol3_alpha"/>
    <property type="match status" value="1"/>
</dbReference>
<dbReference type="InterPro" id="IPR041931">
    <property type="entry name" value="DNA_pol3_alpha_thumb_dom"/>
</dbReference>
<dbReference type="InterPro" id="IPR029460">
    <property type="entry name" value="DNAPol_HHH"/>
</dbReference>
<evidence type="ECO:0000313" key="9">
    <source>
        <dbReference type="EMBL" id="QCI28802.1"/>
    </source>
</evidence>
<dbReference type="Pfam" id="PF14579">
    <property type="entry name" value="HHH_6"/>
    <property type="match status" value="1"/>
</dbReference>
<dbReference type="EMBL" id="CP027432">
    <property type="protein sequence ID" value="QCI28802.1"/>
    <property type="molecule type" value="Genomic_DNA"/>
</dbReference>
<dbReference type="CDD" id="cd04485">
    <property type="entry name" value="DnaE_OBF"/>
    <property type="match status" value="1"/>
</dbReference>
<dbReference type="GO" id="GO:0006260">
    <property type="term" value="P:DNA replication"/>
    <property type="evidence" value="ECO:0007669"/>
    <property type="project" value="UniProtKB-KW"/>
</dbReference>
<keyword evidence="5" id="KW-0235">DNA replication</keyword>
<dbReference type="NCBIfam" id="TIGR00594">
    <property type="entry name" value="polc"/>
    <property type="match status" value="1"/>
</dbReference>
<protein>
    <recommendedName>
        <fullName evidence="2">DNA polymerase III subunit alpha</fullName>
        <ecNumber evidence="1">2.7.7.7</ecNumber>
    </recommendedName>
</protein>
<dbReference type="RefSeq" id="WP_123352725.1">
    <property type="nucleotide sequence ID" value="NZ_CP027432.2"/>
</dbReference>
<dbReference type="InterPro" id="IPR040982">
    <property type="entry name" value="DNA_pol3_finger"/>
</dbReference>
<organism evidence="10 11">
    <name type="scientific">Caminibacter pacificus</name>
    <dbReference type="NCBI Taxonomy" id="1424653"/>
    <lineage>
        <taxon>Bacteria</taxon>
        <taxon>Pseudomonadati</taxon>
        <taxon>Campylobacterota</taxon>
        <taxon>Epsilonproteobacteria</taxon>
        <taxon>Nautiliales</taxon>
        <taxon>Nautiliaceae</taxon>
        <taxon>Caminibacter</taxon>
    </lineage>
</organism>
<dbReference type="SUPFAM" id="SSF89550">
    <property type="entry name" value="PHP domain-like"/>
    <property type="match status" value="1"/>
</dbReference>
<proteinExistence type="predicted"/>
<dbReference type="EC" id="2.7.7.7" evidence="1"/>
<dbReference type="Gene3D" id="1.10.10.1600">
    <property type="entry name" value="Bacterial DNA polymerase III alpha subunit, thumb domain"/>
    <property type="match status" value="1"/>
</dbReference>
<evidence type="ECO:0000313" key="10">
    <source>
        <dbReference type="EMBL" id="ROR39390.1"/>
    </source>
</evidence>
<evidence type="ECO:0000256" key="6">
    <source>
        <dbReference type="ARBA" id="ARBA00022932"/>
    </source>
</evidence>
<comment type="catalytic activity">
    <reaction evidence="7">
        <text>DNA(n) + a 2'-deoxyribonucleoside 5'-triphosphate = DNA(n+1) + diphosphate</text>
        <dbReference type="Rhea" id="RHEA:22508"/>
        <dbReference type="Rhea" id="RHEA-COMP:17339"/>
        <dbReference type="Rhea" id="RHEA-COMP:17340"/>
        <dbReference type="ChEBI" id="CHEBI:33019"/>
        <dbReference type="ChEBI" id="CHEBI:61560"/>
        <dbReference type="ChEBI" id="CHEBI:173112"/>
        <dbReference type="EC" id="2.7.7.7"/>
    </reaction>
</comment>
<dbReference type="GO" id="GO:0008408">
    <property type="term" value="F:3'-5' exonuclease activity"/>
    <property type="evidence" value="ECO:0007669"/>
    <property type="project" value="InterPro"/>
</dbReference>
<dbReference type="Proteomes" id="UP000272781">
    <property type="component" value="Unassembled WGS sequence"/>
</dbReference>
<dbReference type="Pfam" id="PF17657">
    <property type="entry name" value="DNA_pol3_finger"/>
    <property type="match status" value="1"/>
</dbReference>
<dbReference type="SMART" id="SM00481">
    <property type="entry name" value="POLIIIAc"/>
    <property type="match status" value="1"/>
</dbReference>
<keyword evidence="3 9" id="KW-0808">Transferase</keyword>
<dbReference type="InterPro" id="IPR003141">
    <property type="entry name" value="Pol/His_phosphatase_N"/>
</dbReference>
<dbReference type="InterPro" id="IPR004013">
    <property type="entry name" value="PHP_dom"/>
</dbReference>
<evidence type="ECO:0000256" key="4">
    <source>
        <dbReference type="ARBA" id="ARBA00022695"/>
    </source>
</evidence>
<dbReference type="InterPro" id="IPR016195">
    <property type="entry name" value="Pol/histidinol_Pase-like"/>
</dbReference>
<dbReference type="EMBL" id="RJVK01000003">
    <property type="protein sequence ID" value="ROR39390.1"/>
    <property type="molecule type" value="Genomic_DNA"/>
</dbReference>
<dbReference type="InterPro" id="IPR004805">
    <property type="entry name" value="DnaE2/DnaE/PolC"/>
</dbReference>
<evidence type="ECO:0000256" key="5">
    <source>
        <dbReference type="ARBA" id="ARBA00022705"/>
    </source>
</evidence>
<keyword evidence="6" id="KW-0239">DNA-directed DNA polymerase</keyword>
<feature type="domain" description="Polymerase/histidinol phosphatase N-terminal" evidence="8">
    <location>
        <begin position="2"/>
        <end position="69"/>
    </location>
</feature>
<dbReference type="InterPro" id="IPR011708">
    <property type="entry name" value="DNA_pol3_alpha_NTPase_dom"/>
</dbReference>
<reference evidence="10 11" key="2">
    <citation type="submission" date="2018-11" db="EMBL/GenBank/DDBJ databases">
        <title>Genomic Encyclopedia of Type Strains, Phase IV (KMG-IV): sequencing the most valuable type-strain genomes for metagenomic binning, comparative biology and taxonomic classification.</title>
        <authorList>
            <person name="Goeker M."/>
        </authorList>
    </citation>
    <scope>NUCLEOTIDE SEQUENCE [LARGE SCALE GENOMIC DNA]</scope>
    <source>
        <strain evidence="10 11">DSM 27783</strain>
    </source>
</reference>
<evidence type="ECO:0000313" key="12">
    <source>
        <dbReference type="Proteomes" id="UP000298805"/>
    </source>
</evidence>